<dbReference type="Proteomes" id="UP001164746">
    <property type="component" value="Chromosome 16"/>
</dbReference>
<gene>
    <name evidence="2" type="ORF">MAR_002758</name>
</gene>
<evidence type="ECO:0000313" key="3">
    <source>
        <dbReference type="Proteomes" id="UP001164746"/>
    </source>
</evidence>
<dbReference type="SMART" id="SM00875">
    <property type="entry name" value="BACK"/>
    <property type="match status" value="1"/>
</dbReference>
<dbReference type="Gene3D" id="3.30.710.10">
    <property type="entry name" value="Potassium Channel Kv1.1, Chain A"/>
    <property type="match status" value="1"/>
</dbReference>
<reference evidence="2" key="1">
    <citation type="submission" date="2022-11" db="EMBL/GenBank/DDBJ databases">
        <title>Centuries of genome instability and evolution in soft-shell clam transmissible cancer (bioRxiv).</title>
        <authorList>
            <person name="Hart S.F.M."/>
            <person name="Yonemitsu M.A."/>
            <person name="Giersch R.M."/>
            <person name="Beal B.F."/>
            <person name="Arriagada G."/>
            <person name="Davis B.W."/>
            <person name="Ostrander E.A."/>
            <person name="Goff S.P."/>
            <person name="Metzger M.J."/>
        </authorList>
    </citation>
    <scope>NUCLEOTIDE SEQUENCE</scope>
    <source>
        <strain evidence="2">MELC-2E11</strain>
        <tissue evidence="2">Siphon/mantle</tissue>
    </source>
</reference>
<dbReference type="Gene3D" id="1.25.40.420">
    <property type="match status" value="1"/>
</dbReference>
<dbReference type="Pfam" id="PF00651">
    <property type="entry name" value="BTB"/>
    <property type="match status" value="1"/>
</dbReference>
<dbReference type="InterPro" id="IPR000210">
    <property type="entry name" value="BTB/POZ_dom"/>
</dbReference>
<evidence type="ECO:0000313" key="2">
    <source>
        <dbReference type="EMBL" id="WAR29190.1"/>
    </source>
</evidence>
<dbReference type="PANTHER" id="PTHR45774:SF3">
    <property type="entry name" value="BTB (POZ) DOMAIN-CONTAINING 2B-RELATED"/>
    <property type="match status" value="1"/>
</dbReference>
<dbReference type="CDD" id="cd18186">
    <property type="entry name" value="BTB_POZ_ZBTB_KLHL-like"/>
    <property type="match status" value="1"/>
</dbReference>
<feature type="domain" description="BTB" evidence="1">
    <location>
        <begin position="24"/>
        <end position="85"/>
    </location>
</feature>
<proteinExistence type="predicted"/>
<evidence type="ECO:0000259" key="1">
    <source>
        <dbReference type="PROSITE" id="PS50097"/>
    </source>
</evidence>
<dbReference type="SUPFAM" id="SSF54695">
    <property type="entry name" value="POZ domain"/>
    <property type="match status" value="1"/>
</dbReference>
<dbReference type="EMBL" id="CP111027">
    <property type="protein sequence ID" value="WAR29190.1"/>
    <property type="molecule type" value="Genomic_DNA"/>
</dbReference>
<keyword evidence="3" id="KW-1185">Reference proteome</keyword>
<dbReference type="InterPro" id="IPR011333">
    <property type="entry name" value="SKP1/BTB/POZ_sf"/>
</dbReference>
<name>A0ABY7G4V1_MYAAR</name>
<organism evidence="2 3">
    <name type="scientific">Mya arenaria</name>
    <name type="common">Soft-shell clam</name>
    <dbReference type="NCBI Taxonomy" id="6604"/>
    <lineage>
        <taxon>Eukaryota</taxon>
        <taxon>Metazoa</taxon>
        <taxon>Spiralia</taxon>
        <taxon>Lophotrochozoa</taxon>
        <taxon>Mollusca</taxon>
        <taxon>Bivalvia</taxon>
        <taxon>Autobranchia</taxon>
        <taxon>Heteroconchia</taxon>
        <taxon>Euheterodonta</taxon>
        <taxon>Imparidentia</taxon>
        <taxon>Neoheterodontei</taxon>
        <taxon>Myida</taxon>
        <taxon>Myoidea</taxon>
        <taxon>Myidae</taxon>
        <taxon>Mya</taxon>
    </lineage>
</organism>
<dbReference type="PROSITE" id="PS50097">
    <property type="entry name" value="BTB"/>
    <property type="match status" value="1"/>
</dbReference>
<protein>
    <submittedName>
        <fullName evidence="2">BTBD9-like protein</fullName>
    </submittedName>
</protein>
<dbReference type="SMART" id="SM00225">
    <property type="entry name" value="BTB"/>
    <property type="match status" value="1"/>
</dbReference>
<sequence length="409" mass="47398">MEAWQEKRNLAESVTYAFDHSLWTDVELVCTNENGETLQIKAHKMMLASRSPVFEAMLFGPAADKGNTIQITTFSYEQMDLLIRIENVCERLDLALQYDNASLRDAACDFIDENASTVIQTDGFLMMSQNCLMYVLKGDTFHVDEKKIFQRAIDWVRRNSMEDQAPLNLTFRRFRKMLGSAFNYIRLGSLSFLEFSECAERGFHSKEMVYFMHYTNNCTNEKFKEMRMPKIESVEIYTGYNIKKIKTSVTSSFLIKVNKTMFCKGIKLSDFSICHDPKLDQYDRRIDLERGLSLTIEIRIYPLGFSYRTTLKSLAQLTIKFKNPLQLEKSQRHYELYVTATVKLPSLTLTIETSEVDKGSKRLHVGKVEWSSQPLIVSMIMFTNLSDRDLAENDVEDDDDNEEEDDNGD</sequence>
<dbReference type="Pfam" id="PF07707">
    <property type="entry name" value="BACK"/>
    <property type="match status" value="1"/>
</dbReference>
<dbReference type="InterPro" id="IPR011705">
    <property type="entry name" value="BACK"/>
</dbReference>
<accession>A0ABY7G4V1</accession>
<dbReference type="PANTHER" id="PTHR45774">
    <property type="entry name" value="BTB/POZ DOMAIN-CONTAINING"/>
    <property type="match status" value="1"/>
</dbReference>